<keyword evidence="2" id="KW-1185">Reference proteome</keyword>
<gene>
    <name evidence="1" type="ORF">E7747_16210</name>
</gene>
<keyword evidence="1" id="KW-0614">Plasmid</keyword>
<geneLocation type="plasmid" evidence="2">
    <name>ph5-3</name>
</geneLocation>
<dbReference type="Proteomes" id="UP000297149">
    <property type="component" value="Plasmid ph5-3"/>
</dbReference>
<accession>A0A4P7W8J0</accession>
<dbReference type="KEGG" id="ddb:E7747_16210"/>
<proteinExistence type="predicted"/>
<reference evidence="2" key="1">
    <citation type="submission" date="2019-02" db="EMBL/GenBank/DDBJ databases">
        <title>Isolation and identification of novel species under the genus Muribaculum.</title>
        <authorList>
            <person name="Miyake S."/>
            <person name="Ding Y."/>
            <person name="Low A."/>
            <person name="Soh M."/>
            <person name="Seedorf H."/>
        </authorList>
    </citation>
    <scope>NUCLEOTIDE SEQUENCE [LARGE SCALE GENOMIC DNA]</scope>
    <source>
        <strain evidence="2">H5</strain>
        <plasmid evidence="2">ph5-3</plasmid>
    </source>
</reference>
<organism evidence="1 2">
    <name type="scientific">Duncaniella dubosii</name>
    <dbReference type="NCBI Taxonomy" id="2518971"/>
    <lineage>
        <taxon>Bacteria</taxon>
        <taxon>Pseudomonadati</taxon>
        <taxon>Bacteroidota</taxon>
        <taxon>Bacteroidia</taxon>
        <taxon>Bacteroidales</taxon>
        <taxon>Muribaculaceae</taxon>
        <taxon>Duncaniella</taxon>
    </lineage>
</organism>
<dbReference type="EMBL" id="CP039399">
    <property type="protein sequence ID" value="QCD43795.1"/>
    <property type="molecule type" value="Genomic_DNA"/>
</dbReference>
<protein>
    <submittedName>
        <fullName evidence="1">Uncharacterized protein</fullName>
    </submittedName>
</protein>
<evidence type="ECO:0000313" key="1">
    <source>
        <dbReference type="EMBL" id="QCD43795.1"/>
    </source>
</evidence>
<dbReference type="RefSeq" id="WP_136417205.1">
    <property type="nucleotide sequence ID" value="NZ_CP039399.1"/>
</dbReference>
<sequence>MKTLSASDSVAVAEGEVIDISVDNSMRRLLRRWDARGVVESERMRVFTPYFPLRTPLAT</sequence>
<evidence type="ECO:0000313" key="2">
    <source>
        <dbReference type="Proteomes" id="UP000297149"/>
    </source>
</evidence>
<name>A0A4P7W8J0_9BACT</name>
<dbReference type="AlphaFoldDB" id="A0A4P7W8J0"/>